<protein>
    <submittedName>
        <fullName evidence="5">Glycoside hydrolase family 5 protein</fullName>
    </submittedName>
</protein>
<proteinExistence type="inferred from homology"/>
<dbReference type="RefSeq" id="WP_279297143.1">
    <property type="nucleotide sequence ID" value="NZ_JAOTIF010000007.1"/>
</dbReference>
<dbReference type="PANTHER" id="PTHR31297">
    <property type="entry name" value="GLUCAN ENDO-1,6-BETA-GLUCOSIDASE B"/>
    <property type="match status" value="1"/>
</dbReference>
<dbReference type="Gene3D" id="3.20.20.80">
    <property type="entry name" value="Glycosidases"/>
    <property type="match status" value="1"/>
</dbReference>
<name>A0A9X2XNV0_9BACT</name>
<evidence type="ECO:0000259" key="4">
    <source>
        <dbReference type="Pfam" id="PF00150"/>
    </source>
</evidence>
<dbReference type="GO" id="GO:0009251">
    <property type="term" value="P:glucan catabolic process"/>
    <property type="evidence" value="ECO:0007669"/>
    <property type="project" value="TreeGrafter"/>
</dbReference>
<keyword evidence="6" id="KW-1185">Reference proteome</keyword>
<evidence type="ECO:0000313" key="5">
    <source>
        <dbReference type="EMBL" id="MCU7549703.1"/>
    </source>
</evidence>
<gene>
    <name evidence="5" type="ORF">OCK74_11295</name>
</gene>
<dbReference type="SUPFAM" id="SSF51445">
    <property type="entry name" value="(Trans)glycosidases"/>
    <property type="match status" value="1"/>
</dbReference>
<dbReference type="GO" id="GO:0005576">
    <property type="term" value="C:extracellular region"/>
    <property type="evidence" value="ECO:0007669"/>
    <property type="project" value="TreeGrafter"/>
</dbReference>
<organism evidence="5 6">
    <name type="scientific">Paraflavisolibacter caeni</name>
    <dbReference type="NCBI Taxonomy" id="2982496"/>
    <lineage>
        <taxon>Bacteria</taxon>
        <taxon>Pseudomonadati</taxon>
        <taxon>Bacteroidota</taxon>
        <taxon>Chitinophagia</taxon>
        <taxon>Chitinophagales</taxon>
        <taxon>Chitinophagaceae</taxon>
        <taxon>Paraflavisolibacter</taxon>
    </lineage>
</organism>
<accession>A0A9X2XNV0</accession>
<keyword evidence="2 3" id="KW-0326">Glycosidase</keyword>
<dbReference type="InterPro" id="IPR050386">
    <property type="entry name" value="Glycosyl_hydrolase_5"/>
</dbReference>
<evidence type="ECO:0000256" key="1">
    <source>
        <dbReference type="ARBA" id="ARBA00022801"/>
    </source>
</evidence>
<dbReference type="EMBL" id="JAOTIF010000007">
    <property type="protein sequence ID" value="MCU7549703.1"/>
    <property type="molecule type" value="Genomic_DNA"/>
</dbReference>
<feature type="domain" description="Glycoside hydrolase family 5" evidence="4">
    <location>
        <begin position="91"/>
        <end position="333"/>
    </location>
</feature>
<dbReference type="InterPro" id="IPR017853">
    <property type="entry name" value="GH"/>
</dbReference>
<reference evidence="5" key="2">
    <citation type="submission" date="2023-04" db="EMBL/GenBank/DDBJ databases">
        <title>Paracnuella aquatica gen. nov., sp. nov., a member of the family Chitinophagaceae isolated from a hot spring.</title>
        <authorList>
            <person name="Wang C."/>
        </authorList>
    </citation>
    <scope>NUCLEOTIDE SEQUENCE</scope>
    <source>
        <strain evidence="5">LB-8</strain>
    </source>
</reference>
<dbReference type="Pfam" id="PF00150">
    <property type="entry name" value="Cellulase"/>
    <property type="match status" value="1"/>
</dbReference>
<reference evidence="5" key="1">
    <citation type="submission" date="2022-09" db="EMBL/GenBank/DDBJ databases">
        <authorList>
            <person name="Yuan C."/>
            <person name="Ke Z."/>
        </authorList>
    </citation>
    <scope>NUCLEOTIDE SEQUENCE</scope>
    <source>
        <strain evidence="5">LB-8</strain>
    </source>
</reference>
<comment type="similarity">
    <text evidence="3">Belongs to the glycosyl hydrolase 5 (cellulase A) family.</text>
</comment>
<evidence type="ECO:0000256" key="3">
    <source>
        <dbReference type="RuleBase" id="RU361153"/>
    </source>
</evidence>
<keyword evidence="1 3" id="KW-0378">Hydrolase</keyword>
<comment type="caution">
    <text evidence="5">The sequence shown here is derived from an EMBL/GenBank/DDBJ whole genome shotgun (WGS) entry which is preliminary data.</text>
</comment>
<sequence length="427" mass="49409">MKPIRLILLLFLVLVSMFAVHAQKSFIYTKGKNLMLPDGKPFLMKGTNLGNWLVPEGYMFKFRDVNSPRMIDQALNELIGPAAVDSFWKTYLNNYITGADIQFMKAIGMNSIRVPFNYRLFTNEKYLGISNPNHGFELLDRLISWCRKEQLYILLDMHCAPGGQTGDNIDDGHAYPFLFDSEQDQQLTVAIWKRIAYRYRNEPIIIGYDLLNEPIATYFNADQFNYKLEGLYKRITAAIREVDKNHIIFLGGAQWNTNFAPFGQPFDHKLVYTFHKYWMPPIKESIQSYIDFSNKYNVPVYCGETGENTDQWVDSFRITLEKANIGWHFWPYKKMDDTQGIVKFAKPASYDTIINYAATAKKNFADVRKYRPGNLAEIKQALNEFLKFCLFENCKPNSGYIQALGFSENNQANYGKKKHPVNGLTSK</sequence>
<dbReference type="AlphaFoldDB" id="A0A9X2XNV0"/>
<evidence type="ECO:0000313" key="6">
    <source>
        <dbReference type="Proteomes" id="UP001155483"/>
    </source>
</evidence>
<dbReference type="GO" id="GO:0008422">
    <property type="term" value="F:beta-glucosidase activity"/>
    <property type="evidence" value="ECO:0007669"/>
    <property type="project" value="TreeGrafter"/>
</dbReference>
<dbReference type="GO" id="GO:0009986">
    <property type="term" value="C:cell surface"/>
    <property type="evidence" value="ECO:0007669"/>
    <property type="project" value="TreeGrafter"/>
</dbReference>
<dbReference type="PANTHER" id="PTHR31297:SF13">
    <property type="entry name" value="PUTATIVE-RELATED"/>
    <property type="match status" value="1"/>
</dbReference>
<evidence type="ECO:0000256" key="2">
    <source>
        <dbReference type="ARBA" id="ARBA00023295"/>
    </source>
</evidence>
<dbReference type="PROSITE" id="PS00659">
    <property type="entry name" value="GLYCOSYL_HYDROL_F5"/>
    <property type="match status" value="1"/>
</dbReference>
<dbReference type="Proteomes" id="UP001155483">
    <property type="component" value="Unassembled WGS sequence"/>
</dbReference>
<dbReference type="InterPro" id="IPR001547">
    <property type="entry name" value="Glyco_hydro_5"/>
</dbReference>
<dbReference type="InterPro" id="IPR018087">
    <property type="entry name" value="Glyco_hydro_5_CS"/>
</dbReference>